<keyword evidence="7 8" id="KW-0275">Fatty acid biosynthesis</keyword>
<comment type="subcellular location">
    <subcellularLocation>
        <location evidence="8">Cytoplasm</location>
    </subcellularLocation>
</comment>
<keyword evidence="4 8" id="KW-0276">Fatty acid metabolism</keyword>
<comment type="function">
    <text evidence="8">Transfers the 4'-phosphopantetheine moiety from coenzyme A to a Ser of acyl-carrier-protein.</text>
</comment>
<dbReference type="EMBL" id="BQXH01000025">
    <property type="protein sequence ID" value="GKS82304.1"/>
    <property type="molecule type" value="Genomic_DNA"/>
</dbReference>
<feature type="binding site" evidence="8">
    <location>
        <position position="8"/>
    </location>
    <ligand>
        <name>Mg(2+)</name>
        <dbReference type="ChEBI" id="CHEBI:18420"/>
    </ligand>
</feature>
<dbReference type="Proteomes" id="UP001055149">
    <property type="component" value="Unassembled WGS sequence"/>
</dbReference>
<evidence type="ECO:0000313" key="10">
    <source>
        <dbReference type="EMBL" id="GKS82304.1"/>
    </source>
</evidence>
<evidence type="ECO:0000256" key="1">
    <source>
        <dbReference type="ARBA" id="ARBA00022516"/>
    </source>
</evidence>
<sequence>MIIGNGVDVTDLARIQRAQSRSANFASRVLTAAELAVYETLTAKRQVEYLGGRFSAKESYSKAYGTGIGTQLSFQEIEILNDDLGQPQVVKHPLKDEAQAFISISHTAELVFTEVLLEK</sequence>
<comment type="catalytic activity">
    <reaction evidence="8">
        <text>apo-[ACP] + CoA = holo-[ACP] + adenosine 3',5'-bisphosphate + H(+)</text>
        <dbReference type="Rhea" id="RHEA:12068"/>
        <dbReference type="Rhea" id="RHEA-COMP:9685"/>
        <dbReference type="Rhea" id="RHEA-COMP:9690"/>
        <dbReference type="ChEBI" id="CHEBI:15378"/>
        <dbReference type="ChEBI" id="CHEBI:29999"/>
        <dbReference type="ChEBI" id="CHEBI:57287"/>
        <dbReference type="ChEBI" id="CHEBI:58343"/>
        <dbReference type="ChEBI" id="CHEBI:64479"/>
        <dbReference type="EC" id="2.7.8.7"/>
    </reaction>
</comment>
<feature type="domain" description="4'-phosphopantetheinyl transferase" evidence="9">
    <location>
        <begin position="6"/>
        <end position="101"/>
    </location>
</feature>
<keyword evidence="5 8" id="KW-0460">Magnesium</keyword>
<evidence type="ECO:0000256" key="5">
    <source>
        <dbReference type="ARBA" id="ARBA00022842"/>
    </source>
</evidence>
<dbReference type="NCBIfam" id="TIGR00516">
    <property type="entry name" value="acpS"/>
    <property type="match status" value="1"/>
</dbReference>
<comment type="caution">
    <text evidence="10">The sequence shown here is derived from an EMBL/GenBank/DDBJ whole genome shotgun (WGS) entry which is preliminary data.</text>
</comment>
<evidence type="ECO:0000256" key="8">
    <source>
        <dbReference type="HAMAP-Rule" id="MF_00101"/>
    </source>
</evidence>
<organism evidence="10 11">
    <name type="scientific">Ligilactobacillus pabuli</name>
    <dbReference type="NCBI Taxonomy" id="2886039"/>
    <lineage>
        <taxon>Bacteria</taxon>
        <taxon>Bacillati</taxon>
        <taxon>Bacillota</taxon>
        <taxon>Bacilli</taxon>
        <taxon>Lactobacillales</taxon>
        <taxon>Lactobacillaceae</taxon>
        <taxon>Ligilactobacillus</taxon>
    </lineage>
</organism>
<evidence type="ECO:0000256" key="6">
    <source>
        <dbReference type="ARBA" id="ARBA00023098"/>
    </source>
</evidence>
<dbReference type="InterPro" id="IPR002582">
    <property type="entry name" value="ACPS"/>
</dbReference>
<evidence type="ECO:0000256" key="2">
    <source>
        <dbReference type="ARBA" id="ARBA00022679"/>
    </source>
</evidence>
<reference evidence="10" key="1">
    <citation type="journal article" date="2022" name="Int. J. Syst. Evol. Microbiol.">
        <title>A novel species of lactic acid bacteria, Ligilactobacillus pabuli sp. nov., isolated from alfalfa silage.</title>
        <authorList>
            <person name="Tohno M."/>
            <person name="Tanizawa Y."/>
            <person name="Sawada H."/>
            <person name="Sakamoto M."/>
            <person name="Ohkuma M."/>
            <person name="Kobayashi H."/>
        </authorList>
    </citation>
    <scope>NUCLEOTIDE SEQUENCE</scope>
    <source>
        <strain evidence="10">AF129</strain>
    </source>
</reference>
<accession>A0ABQ5JMZ2</accession>
<dbReference type="NCBIfam" id="TIGR00556">
    <property type="entry name" value="pantethn_trn"/>
    <property type="match status" value="1"/>
</dbReference>
<protein>
    <recommendedName>
        <fullName evidence="8">Holo-[acyl-carrier-protein] synthase</fullName>
        <shortName evidence="8">Holo-ACP synthase</shortName>
        <ecNumber evidence="8">2.7.8.7</ecNumber>
    </recommendedName>
    <alternativeName>
        <fullName evidence="8">4'-phosphopantetheinyl transferase AcpS</fullName>
    </alternativeName>
</protein>
<dbReference type="EC" id="2.7.8.7" evidence="8"/>
<keyword evidence="2 8" id="KW-0808">Transferase</keyword>
<feature type="binding site" evidence="8">
    <location>
        <position position="58"/>
    </location>
    <ligand>
        <name>Mg(2+)</name>
        <dbReference type="ChEBI" id="CHEBI:18420"/>
    </ligand>
</feature>
<comment type="similarity">
    <text evidence="8">Belongs to the P-Pant transferase superfamily. AcpS family.</text>
</comment>
<evidence type="ECO:0000259" key="9">
    <source>
        <dbReference type="Pfam" id="PF01648"/>
    </source>
</evidence>
<keyword evidence="6 8" id="KW-0443">Lipid metabolism</keyword>
<keyword evidence="1 8" id="KW-0444">Lipid biosynthesis</keyword>
<gene>
    <name evidence="8 10" type="primary">acpS</name>
    <name evidence="10" type="ORF">LPAF129_19900</name>
</gene>
<keyword evidence="8" id="KW-0963">Cytoplasm</keyword>
<dbReference type="Gene3D" id="3.90.470.20">
    <property type="entry name" value="4'-phosphopantetheinyl transferase domain"/>
    <property type="match status" value="1"/>
</dbReference>
<dbReference type="InterPro" id="IPR008278">
    <property type="entry name" value="4-PPantetheinyl_Trfase_dom"/>
</dbReference>
<keyword evidence="3 8" id="KW-0479">Metal-binding</keyword>
<evidence type="ECO:0000256" key="3">
    <source>
        <dbReference type="ARBA" id="ARBA00022723"/>
    </source>
</evidence>
<dbReference type="RefSeq" id="WP_244056801.1">
    <property type="nucleotide sequence ID" value="NZ_BQXH01000025.1"/>
</dbReference>
<dbReference type="HAMAP" id="MF_00101">
    <property type="entry name" value="AcpS"/>
    <property type="match status" value="1"/>
</dbReference>
<dbReference type="SUPFAM" id="SSF56214">
    <property type="entry name" value="4'-phosphopantetheinyl transferase"/>
    <property type="match status" value="1"/>
</dbReference>
<proteinExistence type="inferred from homology"/>
<comment type="cofactor">
    <cofactor evidence="8">
        <name>Mg(2+)</name>
        <dbReference type="ChEBI" id="CHEBI:18420"/>
    </cofactor>
</comment>
<dbReference type="Pfam" id="PF01648">
    <property type="entry name" value="ACPS"/>
    <property type="match status" value="1"/>
</dbReference>
<keyword evidence="11" id="KW-1185">Reference proteome</keyword>
<evidence type="ECO:0000313" key="11">
    <source>
        <dbReference type="Proteomes" id="UP001055149"/>
    </source>
</evidence>
<evidence type="ECO:0000256" key="7">
    <source>
        <dbReference type="ARBA" id="ARBA00023160"/>
    </source>
</evidence>
<dbReference type="InterPro" id="IPR004568">
    <property type="entry name" value="Ppantetheine-prot_Trfase_dom"/>
</dbReference>
<dbReference type="InterPro" id="IPR037143">
    <property type="entry name" value="4-PPantetheinyl_Trfase_dom_sf"/>
</dbReference>
<evidence type="ECO:0000256" key="4">
    <source>
        <dbReference type="ARBA" id="ARBA00022832"/>
    </source>
</evidence>
<name>A0ABQ5JMZ2_9LACO</name>